<protein>
    <submittedName>
        <fullName evidence="2">Uncharacterized protein</fullName>
    </submittedName>
</protein>
<dbReference type="EMBL" id="JAAMPC010000007">
    <property type="protein sequence ID" value="KAG2302915.1"/>
    <property type="molecule type" value="Genomic_DNA"/>
</dbReference>
<organism evidence="2 3">
    <name type="scientific">Brassica carinata</name>
    <name type="common">Ethiopian mustard</name>
    <name type="synonym">Abyssinian cabbage</name>
    <dbReference type="NCBI Taxonomy" id="52824"/>
    <lineage>
        <taxon>Eukaryota</taxon>
        <taxon>Viridiplantae</taxon>
        <taxon>Streptophyta</taxon>
        <taxon>Embryophyta</taxon>
        <taxon>Tracheophyta</taxon>
        <taxon>Spermatophyta</taxon>
        <taxon>Magnoliopsida</taxon>
        <taxon>eudicotyledons</taxon>
        <taxon>Gunneridae</taxon>
        <taxon>Pentapetalae</taxon>
        <taxon>rosids</taxon>
        <taxon>malvids</taxon>
        <taxon>Brassicales</taxon>
        <taxon>Brassicaceae</taxon>
        <taxon>Brassiceae</taxon>
        <taxon>Brassica</taxon>
    </lineage>
</organism>
<accession>A0A8X7SCD4</accession>
<dbReference type="Proteomes" id="UP000886595">
    <property type="component" value="Unassembled WGS sequence"/>
</dbReference>
<reference evidence="2 3" key="1">
    <citation type="submission" date="2020-02" db="EMBL/GenBank/DDBJ databases">
        <authorList>
            <person name="Ma Q."/>
            <person name="Huang Y."/>
            <person name="Song X."/>
            <person name="Pei D."/>
        </authorList>
    </citation>
    <scope>NUCLEOTIDE SEQUENCE [LARGE SCALE GENOMIC DNA]</scope>
    <source>
        <strain evidence="2">Sxm20200214</strain>
        <tissue evidence="2">Leaf</tissue>
    </source>
</reference>
<evidence type="ECO:0000313" key="2">
    <source>
        <dbReference type="EMBL" id="KAG2302920.1"/>
    </source>
</evidence>
<gene>
    <name evidence="1" type="ORF">Bca52824_031566</name>
    <name evidence="2" type="ORF">Bca52824_031571</name>
</gene>
<evidence type="ECO:0000313" key="1">
    <source>
        <dbReference type="EMBL" id="KAG2302915.1"/>
    </source>
</evidence>
<proteinExistence type="predicted"/>
<dbReference type="AlphaFoldDB" id="A0A8X7SCD4"/>
<comment type="caution">
    <text evidence="2">The sequence shown here is derived from an EMBL/GenBank/DDBJ whole genome shotgun (WGS) entry which is preliminary data.</text>
</comment>
<evidence type="ECO:0000313" key="3">
    <source>
        <dbReference type="Proteomes" id="UP000886595"/>
    </source>
</evidence>
<name>A0A8X7SCD4_BRACI</name>
<sequence>MSEPYHMTTYCEEPDFARNSSYGSNRDIVLSTLRDRSSSEAIPIPRLVLAQTQSMACSSAEGHQQTILFRLCTESNARNC</sequence>
<dbReference type="EMBL" id="JAAMPC010000007">
    <property type="protein sequence ID" value="KAG2302920.1"/>
    <property type="molecule type" value="Genomic_DNA"/>
</dbReference>
<keyword evidence="3" id="KW-1185">Reference proteome</keyword>